<evidence type="ECO:0000313" key="1">
    <source>
        <dbReference type="EMBL" id="CCL98352.1"/>
    </source>
</evidence>
<evidence type="ECO:0008006" key="3">
    <source>
        <dbReference type="Google" id="ProtNLM"/>
    </source>
</evidence>
<reference evidence="1 2" key="1">
    <citation type="journal article" date="2012" name="Appl. Environ. Microbiol.">
        <title>Short-read sequencing for genomic analysis of the brown rot fungus Fibroporia radiculosa.</title>
        <authorList>
            <person name="Tang J.D."/>
            <person name="Perkins A.D."/>
            <person name="Sonstegard T.S."/>
            <person name="Schroeder S.G."/>
            <person name="Burgess S.C."/>
            <person name="Diehl S.V."/>
        </authorList>
    </citation>
    <scope>NUCLEOTIDE SEQUENCE [LARGE SCALE GENOMIC DNA]</scope>
    <source>
        <strain evidence="1 2">TFFH 294</strain>
    </source>
</reference>
<dbReference type="HOGENOM" id="CLU_035997_0_0_1"/>
<evidence type="ECO:0000313" key="2">
    <source>
        <dbReference type="Proteomes" id="UP000006352"/>
    </source>
</evidence>
<dbReference type="AlphaFoldDB" id="J7RGY6"/>
<organism evidence="1 2">
    <name type="scientific">Fibroporia radiculosa</name>
    <dbReference type="NCBI Taxonomy" id="599839"/>
    <lineage>
        <taxon>Eukaryota</taxon>
        <taxon>Fungi</taxon>
        <taxon>Dikarya</taxon>
        <taxon>Basidiomycota</taxon>
        <taxon>Agaricomycotina</taxon>
        <taxon>Agaricomycetes</taxon>
        <taxon>Polyporales</taxon>
        <taxon>Fibroporiaceae</taxon>
        <taxon>Fibroporia</taxon>
    </lineage>
</organism>
<dbReference type="InParanoid" id="J7RGY6"/>
<dbReference type="EMBL" id="HE796878">
    <property type="protein sequence ID" value="CCL98352.1"/>
    <property type="molecule type" value="Genomic_DNA"/>
</dbReference>
<dbReference type="OrthoDB" id="3222238at2759"/>
<protein>
    <recommendedName>
        <fullName evidence="3">F-box domain-containing protein</fullName>
    </recommendedName>
</protein>
<name>J7RGY6_9APHY</name>
<gene>
    <name evidence="1" type="ORF">FIBRA_00347</name>
</gene>
<proteinExistence type="predicted"/>
<dbReference type="Proteomes" id="UP000006352">
    <property type="component" value="Unassembled WGS sequence"/>
</dbReference>
<dbReference type="RefSeq" id="XP_012177635.1">
    <property type="nucleotide sequence ID" value="XM_012322245.1"/>
</dbReference>
<accession>J7RGY6</accession>
<dbReference type="GeneID" id="24093263"/>
<keyword evidence="2" id="KW-1185">Reference proteome</keyword>
<sequence length="575" mass="65156">MSTAVHRALTCDDVLDEIFSHLRFEITCDIDQFTYIDAGLSRKALRSAALVNKTLSYHALNNLWWEIPSESIALKVLPVFQAYRIDINYPEEIEVPDRWGNEEESYVSIPCHCYLHSASSQERQLINGEILTQDLDRLRQYTTRVRSVRIVEEAQPDVRLPVIQYISAQLGGSLFPNLVRLEWNAANVLSLTANVGRVLLCMVGSNLRTLLLYPPPCFSERFEAFFYLQLSNIVPVVAVGSQRIQEVELANLSWDEGADKTWDPMCAVQFISAFKHLKTVRAKLHYFNNAVLSVLLSLPYLAILQLFTNTDEDDRNILSRGMQGCFRSLHTLDVQLMHSVTMTLFQTCEWPALRVLHTSFLDLNYGPCLIDAFLEVVAAATSQSLTELDVFGHCDCDIPLAPFFSPLRSMHLLRSIEIVVPLSSTCAGLHDIALNWPSLETFKLKTSSQPNHNSLQILLEVAAACPRLRMVGLDSLGLLPSLHLHLHGLSTHNLQRIETSYLEWIDWPSDDIKYLAAQIEPIFPKLELQKMKCLAQERGSGRRNHWLSFINEMNRIRQTKTLRLPAASDKALASA</sequence>